<sequence>MQADARQQQQQYTPDKASTKRWQRRFQCGSDCSTEGDTHDNRNDCQNTQQFTNRIGFENVIEYLIGIDQVVHCNKVEPHTEFVPEQPFGDRHKQHDENAQRHEPLKKPAVPAGTPQNRRAEKCVNTQWYGGVSQEGDVIE</sequence>
<gene>
    <name evidence="2" type="ORF">KPSA1_03541</name>
</gene>
<name>A0A2V0QBA1_PSESF</name>
<feature type="region of interest" description="Disordered" evidence="1">
    <location>
        <begin position="1"/>
        <end position="23"/>
    </location>
</feature>
<dbReference type="EMBL" id="BGJZ01000170">
    <property type="protein sequence ID" value="GBH10131.1"/>
    <property type="molecule type" value="Genomic_DNA"/>
</dbReference>
<proteinExistence type="predicted"/>
<feature type="region of interest" description="Disordered" evidence="1">
    <location>
        <begin position="82"/>
        <end position="121"/>
    </location>
</feature>
<evidence type="ECO:0000256" key="1">
    <source>
        <dbReference type="SAM" id="MobiDB-lite"/>
    </source>
</evidence>
<evidence type="ECO:0000313" key="3">
    <source>
        <dbReference type="Proteomes" id="UP000247480"/>
    </source>
</evidence>
<feature type="compositionally biased region" description="Basic and acidic residues" evidence="1">
    <location>
        <begin position="82"/>
        <end position="106"/>
    </location>
</feature>
<evidence type="ECO:0000313" key="2">
    <source>
        <dbReference type="EMBL" id="GBH10131.1"/>
    </source>
</evidence>
<reference evidence="2 3" key="1">
    <citation type="submission" date="2018-04" db="EMBL/GenBank/DDBJ databases">
        <title>Draft genome sequence of Pseudomonas syringae pv. actinidiae biovar 1 strains isolated from kiwifruit in Kagawa prefecture.</title>
        <authorList>
            <person name="Tabuchi M."/>
            <person name="Saito M."/>
            <person name="Fujiwara S."/>
            <person name="Sasa N."/>
            <person name="Akimitsu K."/>
            <person name="Gomi K."/>
            <person name="Konishi-Sugita S."/>
            <person name="Hamano K."/>
            <person name="Kataoka I."/>
        </authorList>
    </citation>
    <scope>NUCLEOTIDE SEQUENCE [LARGE SCALE GENOMIC DNA]</scope>
    <source>
        <strain evidence="2 3">MAFF212206</strain>
    </source>
</reference>
<organism evidence="2 3">
    <name type="scientific">Pseudomonas syringae pv. actinidiae</name>
    <dbReference type="NCBI Taxonomy" id="103796"/>
    <lineage>
        <taxon>Bacteria</taxon>
        <taxon>Pseudomonadati</taxon>
        <taxon>Pseudomonadota</taxon>
        <taxon>Gammaproteobacteria</taxon>
        <taxon>Pseudomonadales</taxon>
        <taxon>Pseudomonadaceae</taxon>
        <taxon>Pseudomonas</taxon>
        <taxon>Pseudomonas syringae</taxon>
    </lineage>
</organism>
<accession>A0A2V0QBA1</accession>
<comment type="caution">
    <text evidence="2">The sequence shown here is derived from an EMBL/GenBank/DDBJ whole genome shotgun (WGS) entry which is preliminary data.</text>
</comment>
<protein>
    <submittedName>
        <fullName evidence="2">Uncharacterized conserved protein</fullName>
    </submittedName>
</protein>
<dbReference type="AlphaFoldDB" id="A0A2V0QBA1"/>
<dbReference type="Proteomes" id="UP000247480">
    <property type="component" value="Unassembled WGS sequence"/>
</dbReference>